<comment type="subcellular location">
    <subcellularLocation>
        <location evidence="1">Nucleus</location>
    </subcellularLocation>
</comment>
<protein>
    <submittedName>
        <fullName evidence="7">Zinc finger, CCHC-type containing protein</fullName>
    </submittedName>
</protein>
<reference evidence="7" key="2">
    <citation type="submission" date="2022-01" db="EMBL/GenBank/DDBJ databases">
        <authorList>
            <person name="Yamashiro T."/>
            <person name="Shiraishi A."/>
            <person name="Satake H."/>
            <person name="Nakayama K."/>
        </authorList>
    </citation>
    <scope>NUCLEOTIDE SEQUENCE</scope>
</reference>
<proteinExistence type="predicted"/>
<dbReference type="InterPro" id="IPR054722">
    <property type="entry name" value="PolX-like_BBD"/>
</dbReference>
<dbReference type="Pfam" id="PF22936">
    <property type="entry name" value="Pol_BBD"/>
    <property type="match status" value="1"/>
</dbReference>
<keyword evidence="2" id="KW-0539">Nucleus</keyword>
<evidence type="ECO:0000256" key="4">
    <source>
        <dbReference type="SAM" id="SignalP"/>
    </source>
</evidence>
<sequence>MIMTSQRATKLLVLQLSIWWSIRTPPGTMTTRINVNIMIPELILTRNQELLVGSVGNLCKAGNVGNRANGSSTKGSEDAYFVHVAWWVDSGATVHVCKDRCWFETYESLNDGSILHMGNESTTLVHGRGCVDLRFSSGKVVSLLNVLHVPNIRENLVSSSVLNNCDYDLKAEDVVEILMTTRSSSVVSQGKCSSSQDGGGALQTQNWEPDVTEMEIQKFNTPSCSLCVEDGNVILEIKEPLKKAAKREQRFSVPKEKYKVMDDEKAFLKGSTEGFPYMRHGRAFQDEVSTLHEDKVEFPKSADVDDDEIVVLDIADQSKDYCEDVMWTWTDRIVWDPQQSVPKPKLLLDLQDEQMLFEVLDNKHLQLHARAMITTPSTDSAGGDIIGATWLWRDWTWTDRIVWDPEQSVPMPNLLLLHLQDEQMLFEPHGYGGQSNNRKSSQQQLKSHSKKQARHVVKVLHSIPALKLQTIKVKLSKYCEERPLLLGNPGMGAGLCTYYQKVSRDDQSGPHLGSQLSLLKNYAVGQEVRPPAYNMDRLLVFMYPEFGAYQKRSLEK</sequence>
<dbReference type="EMBL" id="BQNB010012971">
    <property type="protein sequence ID" value="GJT10230.1"/>
    <property type="molecule type" value="Genomic_DNA"/>
</dbReference>
<reference evidence="7" key="1">
    <citation type="journal article" date="2022" name="Int. J. Mol. Sci.">
        <title>Draft Genome of Tanacetum Coccineum: Genomic Comparison of Closely Related Tanacetum-Family Plants.</title>
        <authorList>
            <person name="Yamashiro T."/>
            <person name="Shiraishi A."/>
            <person name="Nakayama K."/>
            <person name="Satake H."/>
        </authorList>
    </citation>
    <scope>NUCLEOTIDE SEQUENCE</scope>
</reference>
<accession>A0ABQ5B5R1</accession>
<dbReference type="PANTHER" id="PTHR13900">
    <property type="entry name" value="TRANSCRIPTION INITIATION FACTOR TFIID"/>
    <property type="match status" value="1"/>
</dbReference>
<dbReference type="Proteomes" id="UP001151760">
    <property type="component" value="Unassembled WGS sequence"/>
</dbReference>
<feature type="chain" id="PRO_5047245002" evidence="4">
    <location>
        <begin position="31"/>
        <end position="556"/>
    </location>
</feature>
<organism evidence="7 8">
    <name type="scientific">Tanacetum coccineum</name>
    <dbReference type="NCBI Taxonomy" id="301880"/>
    <lineage>
        <taxon>Eukaryota</taxon>
        <taxon>Viridiplantae</taxon>
        <taxon>Streptophyta</taxon>
        <taxon>Embryophyta</taxon>
        <taxon>Tracheophyta</taxon>
        <taxon>Spermatophyta</taxon>
        <taxon>Magnoliopsida</taxon>
        <taxon>eudicotyledons</taxon>
        <taxon>Gunneridae</taxon>
        <taxon>Pentapetalae</taxon>
        <taxon>asterids</taxon>
        <taxon>campanulids</taxon>
        <taxon>Asterales</taxon>
        <taxon>Asteraceae</taxon>
        <taxon>Asteroideae</taxon>
        <taxon>Anthemideae</taxon>
        <taxon>Anthemidinae</taxon>
        <taxon>Tanacetum</taxon>
    </lineage>
</organism>
<feature type="domain" description="Retrovirus-related Pol polyprotein from transposon TNT 1-94-like beta-barrel" evidence="6">
    <location>
        <begin position="86"/>
        <end position="166"/>
    </location>
</feature>
<evidence type="ECO:0000259" key="5">
    <source>
        <dbReference type="Pfam" id="PF12157"/>
    </source>
</evidence>
<feature type="domain" description="Transcription initiation factor TFIID subunit 1 histone acetyltransferase" evidence="5">
    <location>
        <begin position="475"/>
        <end position="512"/>
    </location>
</feature>
<comment type="caution">
    <text evidence="7">The sequence shown here is derived from an EMBL/GenBank/DDBJ whole genome shotgun (WGS) entry which is preliminary data.</text>
</comment>
<evidence type="ECO:0000313" key="7">
    <source>
        <dbReference type="EMBL" id="GJT10230.1"/>
    </source>
</evidence>
<name>A0ABQ5B5R1_9ASTR</name>
<evidence type="ECO:0000256" key="2">
    <source>
        <dbReference type="ARBA" id="ARBA00023242"/>
    </source>
</evidence>
<evidence type="ECO:0000313" key="8">
    <source>
        <dbReference type="Proteomes" id="UP001151760"/>
    </source>
</evidence>
<evidence type="ECO:0000259" key="6">
    <source>
        <dbReference type="Pfam" id="PF22936"/>
    </source>
</evidence>
<dbReference type="InterPro" id="IPR040240">
    <property type="entry name" value="TAF1"/>
</dbReference>
<feature type="signal peptide" evidence="4">
    <location>
        <begin position="1"/>
        <end position="30"/>
    </location>
</feature>
<feature type="region of interest" description="Disordered" evidence="3">
    <location>
        <begin position="428"/>
        <end position="448"/>
    </location>
</feature>
<keyword evidence="8" id="KW-1185">Reference proteome</keyword>
<dbReference type="InterPro" id="IPR022591">
    <property type="entry name" value="TAF1_HAT_dom"/>
</dbReference>
<dbReference type="Pfam" id="PF12157">
    <property type="entry name" value="DUF3591"/>
    <property type="match status" value="1"/>
</dbReference>
<evidence type="ECO:0000256" key="1">
    <source>
        <dbReference type="ARBA" id="ARBA00004123"/>
    </source>
</evidence>
<gene>
    <name evidence="7" type="ORF">Tco_0857272</name>
</gene>
<dbReference type="PANTHER" id="PTHR13900:SF0">
    <property type="entry name" value="TRANSCRIPTION INITIATION FACTOR TFIID SUBUNIT 1"/>
    <property type="match status" value="1"/>
</dbReference>
<evidence type="ECO:0000256" key="3">
    <source>
        <dbReference type="SAM" id="MobiDB-lite"/>
    </source>
</evidence>
<keyword evidence="4" id="KW-0732">Signal</keyword>